<comment type="similarity">
    <text evidence="1">Belongs to the Gfo/Idh/MocA family.</text>
</comment>
<dbReference type="Gene3D" id="3.40.50.720">
    <property type="entry name" value="NAD(P)-binding Rossmann-like Domain"/>
    <property type="match status" value="1"/>
</dbReference>
<dbReference type="GO" id="GO:0016491">
    <property type="term" value="F:oxidoreductase activity"/>
    <property type="evidence" value="ECO:0007669"/>
    <property type="project" value="UniProtKB-KW"/>
</dbReference>
<dbReference type="AlphaFoldDB" id="A0A2T2WF74"/>
<dbReference type="Pfam" id="PF22725">
    <property type="entry name" value="GFO_IDH_MocA_C3"/>
    <property type="match status" value="1"/>
</dbReference>
<organism evidence="5 6">
    <name type="scientific">Sulfobacillus acidophilus</name>
    <dbReference type="NCBI Taxonomy" id="53633"/>
    <lineage>
        <taxon>Bacteria</taxon>
        <taxon>Bacillati</taxon>
        <taxon>Bacillota</taxon>
        <taxon>Clostridia</taxon>
        <taxon>Eubacteriales</taxon>
        <taxon>Clostridiales Family XVII. Incertae Sedis</taxon>
        <taxon>Sulfobacillus</taxon>
    </lineage>
</organism>
<evidence type="ECO:0000256" key="2">
    <source>
        <dbReference type="ARBA" id="ARBA00023002"/>
    </source>
</evidence>
<keyword evidence="2" id="KW-0560">Oxidoreductase</keyword>
<dbReference type="EMBL" id="PXYV01000048">
    <property type="protein sequence ID" value="PSR20879.1"/>
    <property type="molecule type" value="Genomic_DNA"/>
</dbReference>
<dbReference type="SUPFAM" id="SSF55347">
    <property type="entry name" value="Glyceraldehyde-3-phosphate dehydrogenase-like, C-terminal domain"/>
    <property type="match status" value="1"/>
</dbReference>
<name>A0A2T2WF74_9FIRM</name>
<evidence type="ECO:0000259" key="3">
    <source>
        <dbReference type="Pfam" id="PF01408"/>
    </source>
</evidence>
<reference evidence="5 6" key="1">
    <citation type="journal article" date="2014" name="BMC Genomics">
        <title>Comparison of environmental and isolate Sulfobacillus genomes reveals diverse carbon, sulfur, nitrogen, and hydrogen metabolisms.</title>
        <authorList>
            <person name="Justice N.B."/>
            <person name="Norman A."/>
            <person name="Brown C.T."/>
            <person name="Singh A."/>
            <person name="Thomas B.C."/>
            <person name="Banfield J.F."/>
        </authorList>
    </citation>
    <scope>NUCLEOTIDE SEQUENCE [LARGE SCALE GENOMIC DNA]</scope>
    <source>
        <strain evidence="5">AMDSBA3</strain>
    </source>
</reference>
<dbReference type="GO" id="GO:0000166">
    <property type="term" value="F:nucleotide binding"/>
    <property type="evidence" value="ECO:0007669"/>
    <property type="project" value="InterPro"/>
</dbReference>
<evidence type="ECO:0000256" key="1">
    <source>
        <dbReference type="ARBA" id="ARBA00010928"/>
    </source>
</evidence>
<dbReference type="InterPro" id="IPR036291">
    <property type="entry name" value="NAD(P)-bd_dom_sf"/>
</dbReference>
<comment type="caution">
    <text evidence="5">The sequence shown here is derived from an EMBL/GenBank/DDBJ whole genome shotgun (WGS) entry which is preliminary data.</text>
</comment>
<dbReference type="Gene3D" id="3.30.360.10">
    <property type="entry name" value="Dihydrodipicolinate Reductase, domain 2"/>
    <property type="match status" value="1"/>
</dbReference>
<accession>A0A2T2WF74</accession>
<gene>
    <name evidence="5" type="ORF">C7B45_13015</name>
</gene>
<dbReference type="SUPFAM" id="SSF51735">
    <property type="entry name" value="NAD(P)-binding Rossmann-fold domains"/>
    <property type="match status" value="1"/>
</dbReference>
<dbReference type="InterPro" id="IPR051317">
    <property type="entry name" value="Gfo/Idh/MocA_oxidoreduct"/>
</dbReference>
<dbReference type="Pfam" id="PF01408">
    <property type="entry name" value="GFO_IDH_MocA"/>
    <property type="match status" value="1"/>
</dbReference>
<feature type="domain" description="GFO/IDH/MocA-like oxidoreductase" evidence="4">
    <location>
        <begin position="151"/>
        <end position="271"/>
    </location>
</feature>
<feature type="domain" description="Gfo/Idh/MocA-like oxidoreductase N-terminal" evidence="3">
    <location>
        <begin position="24"/>
        <end position="141"/>
    </location>
</feature>
<sequence>MDESHRSEWELNYQPAMPRDRSKGIGIVGAGEIVRAAHLPAYRLANFNVVGIYDRDRNRARQVAADFNIPHTFSTLDDLVNCSDIEIVDIAVPSDQLRRIVEAVVQRRKHVLCQKPLAHSYDEARRIDDVCSRESVKAAVNQQMRWAPGIQASHDIIGRGWLGQLTQMTIQVNVLTPWDHWPWMTAIKGMEFLYHSIHYLDAIRYLAGEPDYIFADAAKFPGQPWPAETRTTIVMRFAGELRGLVQDNHNNFAPDNDWYATFRFEGTDGIIKGTNGALYDYPVGRGDTLSFLTKKIRQDTWITPELKGRWFPHAFMGSMGELMRAIEEDREPVNSVRDNLKTLKMVFAAMRSIDEVRPVWLSEIE</sequence>
<protein>
    <submittedName>
        <fullName evidence="5">Gfo/Idh/MocA family oxidoreductase</fullName>
    </submittedName>
</protein>
<dbReference type="InterPro" id="IPR000683">
    <property type="entry name" value="Gfo/Idh/MocA-like_OxRdtase_N"/>
</dbReference>
<dbReference type="InterPro" id="IPR055170">
    <property type="entry name" value="GFO_IDH_MocA-like_dom"/>
</dbReference>
<proteinExistence type="inferred from homology"/>
<evidence type="ECO:0000259" key="4">
    <source>
        <dbReference type="Pfam" id="PF22725"/>
    </source>
</evidence>
<dbReference type="PANTHER" id="PTHR43708">
    <property type="entry name" value="CONSERVED EXPRESSED OXIDOREDUCTASE (EUROFUNG)"/>
    <property type="match status" value="1"/>
</dbReference>
<evidence type="ECO:0000313" key="6">
    <source>
        <dbReference type="Proteomes" id="UP000241848"/>
    </source>
</evidence>
<dbReference type="Proteomes" id="UP000241848">
    <property type="component" value="Unassembled WGS sequence"/>
</dbReference>
<dbReference type="PANTHER" id="PTHR43708:SF5">
    <property type="entry name" value="CONSERVED EXPRESSED OXIDOREDUCTASE (EUROFUNG)-RELATED"/>
    <property type="match status" value="1"/>
</dbReference>
<evidence type="ECO:0000313" key="5">
    <source>
        <dbReference type="EMBL" id="PSR20879.1"/>
    </source>
</evidence>